<reference evidence="1 2" key="1">
    <citation type="submission" date="2017-09" db="EMBL/GenBank/DDBJ databases">
        <title>WGS assembly of Aquilegia coerulea Goldsmith.</title>
        <authorList>
            <person name="Hodges S."/>
            <person name="Kramer E."/>
            <person name="Nordborg M."/>
            <person name="Tomkins J."/>
            <person name="Borevitz J."/>
            <person name="Derieg N."/>
            <person name="Yan J."/>
            <person name="Mihaltcheva S."/>
            <person name="Hayes R.D."/>
            <person name="Rokhsar D."/>
        </authorList>
    </citation>
    <scope>NUCLEOTIDE SEQUENCE [LARGE SCALE GENOMIC DNA]</scope>
    <source>
        <strain evidence="2">cv. Goldsmith</strain>
    </source>
</reference>
<dbReference type="InParanoid" id="A0A2G5DXL5"/>
<proteinExistence type="predicted"/>
<organism evidence="1 2">
    <name type="scientific">Aquilegia coerulea</name>
    <name type="common">Rocky mountain columbine</name>
    <dbReference type="NCBI Taxonomy" id="218851"/>
    <lineage>
        <taxon>Eukaryota</taxon>
        <taxon>Viridiplantae</taxon>
        <taxon>Streptophyta</taxon>
        <taxon>Embryophyta</taxon>
        <taxon>Tracheophyta</taxon>
        <taxon>Spermatophyta</taxon>
        <taxon>Magnoliopsida</taxon>
        <taxon>Ranunculales</taxon>
        <taxon>Ranunculaceae</taxon>
        <taxon>Thalictroideae</taxon>
        <taxon>Aquilegia</taxon>
    </lineage>
</organism>
<dbReference type="Proteomes" id="UP000230069">
    <property type="component" value="Unassembled WGS sequence"/>
</dbReference>
<dbReference type="AlphaFoldDB" id="A0A2G5DXL5"/>
<evidence type="ECO:0000313" key="1">
    <source>
        <dbReference type="EMBL" id="PIA48196.1"/>
    </source>
</evidence>
<keyword evidence="2" id="KW-1185">Reference proteome</keyword>
<protein>
    <submittedName>
        <fullName evidence="1">Uncharacterized protein</fullName>
    </submittedName>
</protein>
<accession>A0A2G5DXL5</accession>
<sequence length="75" mass="8502">MEANLLIVLHTLRGEEEEDVWRKTCDVSHTIVLTILQSIYGRLYVYLSNEFDGLDLNIGYIGDCSSLMSTSFVIS</sequence>
<name>A0A2G5DXL5_AQUCA</name>
<gene>
    <name evidence="1" type="ORF">AQUCO_01400640v1</name>
</gene>
<dbReference type="EMBL" id="KZ305031">
    <property type="protein sequence ID" value="PIA48196.1"/>
    <property type="molecule type" value="Genomic_DNA"/>
</dbReference>
<evidence type="ECO:0000313" key="2">
    <source>
        <dbReference type="Proteomes" id="UP000230069"/>
    </source>
</evidence>